<keyword evidence="8" id="KW-1185">Reference proteome</keyword>
<keyword evidence="4" id="KW-0539">Nucleus</keyword>
<dbReference type="GO" id="GO:0032040">
    <property type="term" value="C:small-subunit processome"/>
    <property type="evidence" value="ECO:0007669"/>
    <property type="project" value="TreeGrafter"/>
</dbReference>
<evidence type="ECO:0000256" key="5">
    <source>
        <dbReference type="SAM" id="MobiDB-lite"/>
    </source>
</evidence>
<feature type="region of interest" description="Disordered" evidence="5">
    <location>
        <begin position="324"/>
        <end position="632"/>
    </location>
</feature>
<evidence type="ECO:0000256" key="2">
    <source>
        <dbReference type="ARBA" id="ARBA00010979"/>
    </source>
</evidence>
<feature type="compositionally biased region" description="Acidic residues" evidence="5">
    <location>
        <begin position="141"/>
        <end position="152"/>
    </location>
</feature>
<gene>
    <name evidence="7" type="ORF">BO82DRAFT_427952</name>
</gene>
<dbReference type="Pfam" id="PF09368">
    <property type="entry name" value="Sas10"/>
    <property type="match status" value="1"/>
</dbReference>
<accession>A0A319CSC3</accession>
<organism evidence="7 8">
    <name type="scientific">Aspergillus uvarum CBS 121591</name>
    <dbReference type="NCBI Taxonomy" id="1448315"/>
    <lineage>
        <taxon>Eukaryota</taxon>
        <taxon>Fungi</taxon>
        <taxon>Dikarya</taxon>
        <taxon>Ascomycota</taxon>
        <taxon>Pezizomycotina</taxon>
        <taxon>Eurotiomycetes</taxon>
        <taxon>Eurotiomycetidae</taxon>
        <taxon>Eurotiales</taxon>
        <taxon>Aspergillaceae</taxon>
        <taxon>Aspergillus</taxon>
        <taxon>Aspergillus subgen. Circumdati</taxon>
    </lineage>
</organism>
<dbReference type="STRING" id="1448315.A0A319CSC3"/>
<dbReference type="VEuPathDB" id="FungiDB:BO82DRAFT_427952"/>
<feature type="compositionally biased region" description="Basic and acidic residues" evidence="5">
    <location>
        <begin position="375"/>
        <end position="389"/>
    </location>
</feature>
<dbReference type="AlphaFoldDB" id="A0A319CSC3"/>
<feature type="compositionally biased region" description="Acidic residues" evidence="5">
    <location>
        <begin position="166"/>
        <end position="177"/>
    </location>
</feature>
<reference evidence="7 8" key="1">
    <citation type="submission" date="2016-12" db="EMBL/GenBank/DDBJ databases">
        <title>The genomes of Aspergillus section Nigri reveals drivers in fungal speciation.</title>
        <authorList>
            <consortium name="DOE Joint Genome Institute"/>
            <person name="Vesth T.C."/>
            <person name="Nybo J."/>
            <person name="Theobald S."/>
            <person name="Brandl J."/>
            <person name="Frisvad J.C."/>
            <person name="Nielsen K.F."/>
            <person name="Lyhne E.K."/>
            <person name="Kogle M.E."/>
            <person name="Kuo A."/>
            <person name="Riley R."/>
            <person name="Clum A."/>
            <person name="Nolan M."/>
            <person name="Lipzen A."/>
            <person name="Salamov A."/>
            <person name="Henrissat B."/>
            <person name="Wiebenga A."/>
            <person name="De Vries R.P."/>
            <person name="Grigoriev I.V."/>
            <person name="Mortensen U.H."/>
            <person name="Andersen M.R."/>
            <person name="Baker S.E."/>
        </authorList>
    </citation>
    <scope>NUCLEOTIDE SEQUENCE [LARGE SCALE GENOMIC DNA]</scope>
    <source>
        <strain evidence="7 8">CBS 121591</strain>
    </source>
</reference>
<dbReference type="GeneID" id="37143144"/>
<feature type="compositionally biased region" description="Acidic residues" evidence="5">
    <location>
        <begin position="325"/>
        <end position="348"/>
    </location>
</feature>
<feature type="compositionally biased region" description="Acidic residues" evidence="5">
    <location>
        <begin position="68"/>
        <end position="102"/>
    </location>
</feature>
<proteinExistence type="inferred from homology"/>
<feature type="compositionally biased region" description="Basic and acidic residues" evidence="5">
    <location>
        <begin position="514"/>
        <end position="523"/>
    </location>
</feature>
<dbReference type="PANTHER" id="PTHR13237:SF8">
    <property type="entry name" value="SOMETHING ABOUT SILENCING PROTEIN 10"/>
    <property type="match status" value="1"/>
</dbReference>
<evidence type="ECO:0000313" key="7">
    <source>
        <dbReference type="EMBL" id="PYH87181.1"/>
    </source>
</evidence>
<dbReference type="InterPro" id="IPR007146">
    <property type="entry name" value="Sas10/Utp3/C1D"/>
</dbReference>
<evidence type="ECO:0000259" key="6">
    <source>
        <dbReference type="Pfam" id="PF09368"/>
    </source>
</evidence>
<dbReference type="Proteomes" id="UP000248340">
    <property type="component" value="Unassembled WGS sequence"/>
</dbReference>
<dbReference type="Pfam" id="PF04000">
    <property type="entry name" value="Sas10_Utp3"/>
    <property type="match status" value="1"/>
</dbReference>
<evidence type="ECO:0000256" key="4">
    <source>
        <dbReference type="ARBA" id="ARBA00023242"/>
    </source>
</evidence>
<keyword evidence="3" id="KW-0597">Phosphoprotein</keyword>
<comment type="subcellular location">
    <subcellularLocation>
        <location evidence="1">Nucleus</location>
    </subcellularLocation>
</comment>
<feature type="compositionally biased region" description="Basic and acidic residues" evidence="5">
    <location>
        <begin position="557"/>
        <end position="573"/>
    </location>
</feature>
<dbReference type="InterPro" id="IPR018972">
    <property type="entry name" value="Sas10_C_dom"/>
</dbReference>
<feature type="compositionally biased region" description="Acidic residues" evidence="5">
    <location>
        <begin position="28"/>
        <end position="37"/>
    </location>
</feature>
<feature type="compositionally biased region" description="Basic and acidic residues" evidence="5">
    <location>
        <begin position="473"/>
        <end position="502"/>
    </location>
</feature>
<sequence>MGKKRKAGGRPAAPKKDNFGPSKFDIEERFDDSEDEFQTGRDQILLEEAPEAKRRRKVAEDEAMLQPSDEEIMGYDSADEDEDEDDEDDYQEDGYDDDEMDDMPSKSKKRAGSQEADSEDEEEGLAAWGSSKKDFYNADQIETEADALEEEEEAKRLQQKHLQSMNEEDFGFDETEWAESGKADDVEEDSGEVTEVLPQVEITEDMSTDEKLKILKSRYPEFEPLSKHFLELQPTLQELKKAVETFNADDDSENAPDYAPVAVVKFRALSAYLGTISLYFMLLTSAKDASGKPIPLSPAELRAHPVMATLVKFRKLWESVKDLSEPESEPSDISADELEEDELSDVSEVEMPTKKEQKDKKQKRKTKAQLAAEARQAEAEARRAKRLEETEANLADLSKLVTAPSKKRAAPKTKTVARDEDDSDFGDEDALTAKEAEEKAKQKRSLRFYTSQLAQKANKRSAAGRDAGGDADLPYRERLRDRQARLNAEAERRGKQALKESEQLGGDSDEEDDRVAKQLRGGESDSDDYYDMVAARSKQRKDDKKARAEAHAAAAREGGEVHFQEEVGPDGKRAITYQIEKNKGLAPKRSKDSRNPRVKKRKKFEEKKKKLGSMRQVYKGGEGRGGYGGELTGIKKNLVKSVKL</sequence>
<evidence type="ECO:0000313" key="8">
    <source>
        <dbReference type="Proteomes" id="UP000248340"/>
    </source>
</evidence>
<feature type="compositionally biased region" description="Basic and acidic residues" evidence="5">
    <location>
        <begin position="540"/>
        <end position="550"/>
    </location>
</feature>
<protein>
    <submittedName>
        <fullName evidence="7">Sas10/Utp3 protein</fullName>
    </submittedName>
</protein>
<evidence type="ECO:0000256" key="1">
    <source>
        <dbReference type="ARBA" id="ARBA00004123"/>
    </source>
</evidence>
<dbReference type="RefSeq" id="XP_025497381.1">
    <property type="nucleotide sequence ID" value="XM_025640402.1"/>
</dbReference>
<dbReference type="GO" id="GO:0000462">
    <property type="term" value="P:maturation of SSU-rRNA from tricistronic rRNA transcript (SSU-rRNA, 5.8S rRNA, LSU-rRNA)"/>
    <property type="evidence" value="ECO:0007669"/>
    <property type="project" value="TreeGrafter"/>
</dbReference>
<evidence type="ECO:0000256" key="3">
    <source>
        <dbReference type="ARBA" id="ARBA00022553"/>
    </source>
</evidence>
<feature type="compositionally biased region" description="Acidic residues" evidence="5">
    <location>
        <begin position="419"/>
        <end position="430"/>
    </location>
</feature>
<dbReference type="PANTHER" id="PTHR13237">
    <property type="entry name" value="SOMETHING ABOUT SILENCING PROTEIN 10-RELATED"/>
    <property type="match status" value="1"/>
</dbReference>
<feature type="domain" description="Sas10 C-terminal" evidence="6">
    <location>
        <begin position="570"/>
        <end position="644"/>
    </location>
</feature>
<name>A0A319CSC3_9EURO</name>
<feature type="region of interest" description="Disordered" evidence="5">
    <location>
        <begin position="1"/>
        <end position="196"/>
    </location>
</feature>
<comment type="similarity">
    <text evidence="2">Belongs to the SAS10 family.</text>
</comment>
<dbReference type="EMBL" id="KZ821674">
    <property type="protein sequence ID" value="PYH87181.1"/>
    <property type="molecule type" value="Genomic_DNA"/>
</dbReference>
<feature type="compositionally biased region" description="Basic and acidic residues" evidence="5">
    <location>
        <begin position="431"/>
        <end position="440"/>
    </location>
</feature>
<dbReference type="OrthoDB" id="1924577at2759"/>